<protein>
    <submittedName>
        <fullName evidence="1">16253_t:CDS:1</fullName>
    </submittedName>
</protein>
<name>A0A9N9A5Z7_9GLOM</name>
<dbReference type="EMBL" id="CAJVPY010001365">
    <property type="protein sequence ID" value="CAG8518835.1"/>
    <property type="molecule type" value="Genomic_DNA"/>
</dbReference>
<proteinExistence type="predicted"/>
<reference evidence="1" key="1">
    <citation type="submission" date="2021-06" db="EMBL/GenBank/DDBJ databases">
        <authorList>
            <person name="Kallberg Y."/>
            <person name="Tangrot J."/>
            <person name="Rosling A."/>
        </authorList>
    </citation>
    <scope>NUCLEOTIDE SEQUENCE</scope>
    <source>
        <strain evidence="1">MA453B</strain>
    </source>
</reference>
<accession>A0A9N9A5Z7</accession>
<evidence type="ECO:0000313" key="1">
    <source>
        <dbReference type="EMBL" id="CAG8518835.1"/>
    </source>
</evidence>
<organism evidence="1 2">
    <name type="scientific">Dentiscutata erythropus</name>
    <dbReference type="NCBI Taxonomy" id="1348616"/>
    <lineage>
        <taxon>Eukaryota</taxon>
        <taxon>Fungi</taxon>
        <taxon>Fungi incertae sedis</taxon>
        <taxon>Mucoromycota</taxon>
        <taxon>Glomeromycotina</taxon>
        <taxon>Glomeromycetes</taxon>
        <taxon>Diversisporales</taxon>
        <taxon>Gigasporaceae</taxon>
        <taxon>Dentiscutata</taxon>
    </lineage>
</organism>
<feature type="non-terminal residue" evidence="1">
    <location>
        <position position="1"/>
    </location>
</feature>
<keyword evidence="2" id="KW-1185">Reference proteome</keyword>
<evidence type="ECO:0000313" key="2">
    <source>
        <dbReference type="Proteomes" id="UP000789405"/>
    </source>
</evidence>
<sequence length="45" mass="5245">NSEKAFLITMKLFIFIYEDSNKIPNDNSYGNENYPLFINGEGNIR</sequence>
<dbReference type="AlphaFoldDB" id="A0A9N9A5Z7"/>
<comment type="caution">
    <text evidence="1">The sequence shown here is derived from an EMBL/GenBank/DDBJ whole genome shotgun (WGS) entry which is preliminary data.</text>
</comment>
<dbReference type="Proteomes" id="UP000789405">
    <property type="component" value="Unassembled WGS sequence"/>
</dbReference>
<gene>
    <name evidence="1" type="ORF">DERYTH_LOCUS3767</name>
</gene>